<sequence>MAEWQLVNRKGVVEEKDEKDEQTELCKQCSKEVTVEDHCKLTISTCQHVFHESCFMKDNAKRYRKYRQSCDYDVCPACHADASRVTVHRPIPREDSWREPLVNLFCSGSDAAACVTPGLVLLALIMTWWLELWYIILGIRVED</sequence>
<dbReference type="Gene3D" id="3.30.40.10">
    <property type="entry name" value="Zinc/RING finger domain, C3HC4 (zinc finger)"/>
    <property type="match status" value="1"/>
</dbReference>
<dbReference type="AlphaFoldDB" id="A0AAV5TUS2"/>
<comment type="caution">
    <text evidence="6">The sequence shown here is derived from an EMBL/GenBank/DDBJ whole genome shotgun (WGS) entry which is preliminary data.</text>
</comment>
<dbReference type="InterPro" id="IPR013083">
    <property type="entry name" value="Znf_RING/FYVE/PHD"/>
</dbReference>
<reference evidence="6" key="1">
    <citation type="submission" date="2023-10" db="EMBL/GenBank/DDBJ databases">
        <title>Genome assembly of Pristionchus species.</title>
        <authorList>
            <person name="Yoshida K."/>
            <person name="Sommer R.J."/>
        </authorList>
    </citation>
    <scope>NUCLEOTIDE SEQUENCE</scope>
    <source>
        <strain evidence="6">RS0144</strain>
    </source>
</reference>
<keyword evidence="4" id="KW-1133">Transmembrane helix</keyword>
<gene>
    <name evidence="6" type="ORF">PENTCL1PPCAC_20408</name>
</gene>
<evidence type="ECO:0000313" key="6">
    <source>
        <dbReference type="EMBL" id="GMS98233.1"/>
    </source>
</evidence>
<evidence type="ECO:0000256" key="3">
    <source>
        <dbReference type="PROSITE-ProRule" id="PRU00175"/>
    </source>
</evidence>
<keyword evidence="1 3" id="KW-0479">Metal-binding</keyword>
<keyword evidence="1 3" id="KW-0863">Zinc-finger</keyword>
<name>A0AAV5TUS2_9BILA</name>
<protein>
    <recommendedName>
        <fullName evidence="5">RING-type domain-containing protein</fullName>
    </recommendedName>
</protein>
<dbReference type="GO" id="GO:0008270">
    <property type="term" value="F:zinc ion binding"/>
    <property type="evidence" value="ECO:0007669"/>
    <property type="project" value="UniProtKB-KW"/>
</dbReference>
<evidence type="ECO:0000256" key="2">
    <source>
        <dbReference type="ARBA" id="ARBA00022833"/>
    </source>
</evidence>
<keyword evidence="2" id="KW-0862">Zinc</keyword>
<keyword evidence="4" id="KW-0812">Transmembrane</keyword>
<evidence type="ECO:0000256" key="1">
    <source>
        <dbReference type="ARBA" id="ARBA00022771"/>
    </source>
</evidence>
<feature type="transmembrane region" description="Helical" evidence="4">
    <location>
        <begin position="119"/>
        <end position="139"/>
    </location>
</feature>
<dbReference type="PROSITE" id="PS50089">
    <property type="entry name" value="ZF_RING_2"/>
    <property type="match status" value="1"/>
</dbReference>
<feature type="domain" description="RING-type" evidence="5">
    <location>
        <begin position="26"/>
        <end position="79"/>
    </location>
</feature>
<organism evidence="6 7">
    <name type="scientific">Pristionchus entomophagus</name>
    <dbReference type="NCBI Taxonomy" id="358040"/>
    <lineage>
        <taxon>Eukaryota</taxon>
        <taxon>Metazoa</taxon>
        <taxon>Ecdysozoa</taxon>
        <taxon>Nematoda</taxon>
        <taxon>Chromadorea</taxon>
        <taxon>Rhabditida</taxon>
        <taxon>Rhabditina</taxon>
        <taxon>Diplogasteromorpha</taxon>
        <taxon>Diplogasteroidea</taxon>
        <taxon>Neodiplogasteridae</taxon>
        <taxon>Pristionchus</taxon>
    </lineage>
</organism>
<dbReference type="EMBL" id="BTSX01000005">
    <property type="protein sequence ID" value="GMS98233.1"/>
    <property type="molecule type" value="Genomic_DNA"/>
</dbReference>
<dbReference type="InterPro" id="IPR001841">
    <property type="entry name" value="Znf_RING"/>
</dbReference>
<keyword evidence="7" id="KW-1185">Reference proteome</keyword>
<keyword evidence="4" id="KW-0472">Membrane</keyword>
<dbReference type="Proteomes" id="UP001432027">
    <property type="component" value="Unassembled WGS sequence"/>
</dbReference>
<dbReference type="SUPFAM" id="SSF57850">
    <property type="entry name" value="RING/U-box"/>
    <property type="match status" value="1"/>
</dbReference>
<evidence type="ECO:0000313" key="7">
    <source>
        <dbReference type="Proteomes" id="UP001432027"/>
    </source>
</evidence>
<evidence type="ECO:0000256" key="4">
    <source>
        <dbReference type="SAM" id="Phobius"/>
    </source>
</evidence>
<evidence type="ECO:0000259" key="5">
    <source>
        <dbReference type="PROSITE" id="PS50089"/>
    </source>
</evidence>
<proteinExistence type="predicted"/>
<accession>A0AAV5TUS2</accession>